<dbReference type="EMBL" id="MN739384">
    <property type="protein sequence ID" value="QHT01970.1"/>
    <property type="molecule type" value="Genomic_DNA"/>
</dbReference>
<name>A0A6C0CDQ3_9ZZZZ</name>
<evidence type="ECO:0000313" key="1">
    <source>
        <dbReference type="EMBL" id="QHT01970.1"/>
    </source>
</evidence>
<sequence length="150" mass="17369">MTNHWAIQVGKRGNFVFYSSKSYWRINDRWSTFLDNVKEGDKLWFVRNKEPDDINDGKVFAVADFVSKNKVDFTRPLLVQDAGRVANEGPVCNIEIHYTNLYNLESLTLYTGLPLMPRVCSCENITKGSLINYPKEYELIVTYSQIKNSM</sequence>
<dbReference type="AlphaFoldDB" id="A0A6C0CDQ3"/>
<protein>
    <recommendedName>
        <fullName evidence="2">EVE domain-containing protein</fullName>
    </recommendedName>
</protein>
<organism evidence="1">
    <name type="scientific">viral metagenome</name>
    <dbReference type="NCBI Taxonomy" id="1070528"/>
    <lineage>
        <taxon>unclassified sequences</taxon>
        <taxon>metagenomes</taxon>
        <taxon>organismal metagenomes</taxon>
    </lineage>
</organism>
<accession>A0A6C0CDQ3</accession>
<evidence type="ECO:0008006" key="2">
    <source>
        <dbReference type="Google" id="ProtNLM"/>
    </source>
</evidence>
<reference evidence="1" key="1">
    <citation type="journal article" date="2020" name="Nature">
        <title>Giant virus diversity and host interactions through global metagenomics.</title>
        <authorList>
            <person name="Schulz F."/>
            <person name="Roux S."/>
            <person name="Paez-Espino D."/>
            <person name="Jungbluth S."/>
            <person name="Walsh D.A."/>
            <person name="Denef V.J."/>
            <person name="McMahon K.D."/>
            <person name="Konstantinidis K.T."/>
            <person name="Eloe-Fadrosh E.A."/>
            <person name="Kyrpides N.C."/>
            <person name="Woyke T."/>
        </authorList>
    </citation>
    <scope>NUCLEOTIDE SEQUENCE</scope>
    <source>
        <strain evidence="1">GVMAG-M-3300020523-10</strain>
    </source>
</reference>
<proteinExistence type="predicted"/>